<protein>
    <submittedName>
        <fullName evidence="2">DUF2490 domain-containing protein</fullName>
    </submittedName>
</protein>
<organism evidence="2 3">
    <name type="scientific">Hymenobacter edaphi</name>
    <dbReference type="NCBI Taxonomy" id="2211146"/>
    <lineage>
        <taxon>Bacteria</taxon>
        <taxon>Pseudomonadati</taxon>
        <taxon>Bacteroidota</taxon>
        <taxon>Cytophagia</taxon>
        <taxon>Cytophagales</taxon>
        <taxon>Hymenobacteraceae</taxon>
        <taxon>Hymenobacter</taxon>
    </lineage>
</organism>
<dbReference type="OrthoDB" id="1118734at2"/>
<evidence type="ECO:0000313" key="2">
    <source>
        <dbReference type="EMBL" id="RAK66884.1"/>
    </source>
</evidence>
<comment type="caution">
    <text evidence="2">The sequence shown here is derived from an EMBL/GenBank/DDBJ whole genome shotgun (WGS) entry which is preliminary data.</text>
</comment>
<name>A0A328BLQ3_9BACT</name>
<feature type="chain" id="PRO_5016453097" evidence="1">
    <location>
        <begin position="23"/>
        <end position="259"/>
    </location>
</feature>
<feature type="signal peptide" evidence="1">
    <location>
        <begin position="1"/>
        <end position="22"/>
    </location>
</feature>
<dbReference type="RefSeq" id="WP_111478305.1">
    <property type="nucleotide sequence ID" value="NZ_QHKM01000003.1"/>
</dbReference>
<dbReference type="EMBL" id="QHKM01000003">
    <property type="protein sequence ID" value="RAK66884.1"/>
    <property type="molecule type" value="Genomic_DNA"/>
</dbReference>
<dbReference type="Proteomes" id="UP000248553">
    <property type="component" value="Unassembled WGS sequence"/>
</dbReference>
<reference evidence="3" key="1">
    <citation type="submission" date="2018-05" db="EMBL/GenBank/DDBJ databases">
        <authorList>
            <person name="Nie L."/>
        </authorList>
    </citation>
    <scope>NUCLEOTIDE SEQUENCE [LARGE SCALE GENOMIC DNA]</scope>
    <source>
        <strain evidence="3">NL</strain>
    </source>
</reference>
<evidence type="ECO:0000256" key="1">
    <source>
        <dbReference type="SAM" id="SignalP"/>
    </source>
</evidence>
<evidence type="ECO:0000313" key="3">
    <source>
        <dbReference type="Proteomes" id="UP000248553"/>
    </source>
</evidence>
<accession>A0A328BLQ3</accession>
<proteinExistence type="predicted"/>
<keyword evidence="1" id="KW-0732">Signal</keyword>
<gene>
    <name evidence="2" type="ORF">DLM85_11790</name>
</gene>
<dbReference type="InterPro" id="IPR019619">
    <property type="entry name" value="DUF2490"/>
</dbReference>
<dbReference type="AlphaFoldDB" id="A0A328BLQ3"/>
<keyword evidence="3" id="KW-1185">Reference proteome</keyword>
<sequence>MISRFRAAGLLLALVFPLLATAQQLPEGRVADRNDNVWGVYNGRFRLSDKWGLYSEAQLRRTDSGRRPQQSVLRLAADYYAGPQLLLSAGAIYQKVYPYGAFPAADVAPEHGFYEQLQLGDASGRVQLQQRYRLEQRWIRWPEASRYTFQHRARYQLGVLLPLFGPRIAPRMPYLTAADEVMLNFGRHAANVFDQNRLYVGLGYAASRLVRLEAGYLNQLLQQRNGRVFEHNHTLQLSLLLNVDLRPESSAPVALPAVY</sequence>
<dbReference type="Pfam" id="PF10677">
    <property type="entry name" value="DUF2490"/>
    <property type="match status" value="1"/>
</dbReference>